<dbReference type="AlphaFoldDB" id="A0A8X6GAX1"/>
<gene>
    <name evidence="1" type="ORF">TNCT_722071</name>
</gene>
<comment type="caution">
    <text evidence="1">The sequence shown here is derived from an EMBL/GenBank/DDBJ whole genome shotgun (WGS) entry which is preliminary data.</text>
</comment>
<dbReference type="Proteomes" id="UP000887116">
    <property type="component" value="Unassembled WGS sequence"/>
</dbReference>
<evidence type="ECO:0000313" key="1">
    <source>
        <dbReference type="EMBL" id="GFQ99428.1"/>
    </source>
</evidence>
<organism evidence="1 2">
    <name type="scientific">Trichonephila clavata</name>
    <name type="common">Joro spider</name>
    <name type="synonym">Nephila clavata</name>
    <dbReference type="NCBI Taxonomy" id="2740835"/>
    <lineage>
        <taxon>Eukaryota</taxon>
        <taxon>Metazoa</taxon>
        <taxon>Ecdysozoa</taxon>
        <taxon>Arthropoda</taxon>
        <taxon>Chelicerata</taxon>
        <taxon>Arachnida</taxon>
        <taxon>Araneae</taxon>
        <taxon>Araneomorphae</taxon>
        <taxon>Entelegynae</taxon>
        <taxon>Araneoidea</taxon>
        <taxon>Nephilidae</taxon>
        <taxon>Trichonephila</taxon>
    </lineage>
</organism>
<accession>A0A8X6GAX1</accession>
<proteinExistence type="predicted"/>
<reference evidence="1" key="1">
    <citation type="submission" date="2020-07" db="EMBL/GenBank/DDBJ databases">
        <title>Multicomponent nature underlies the extraordinary mechanical properties of spider dragline silk.</title>
        <authorList>
            <person name="Kono N."/>
            <person name="Nakamura H."/>
            <person name="Mori M."/>
            <person name="Yoshida Y."/>
            <person name="Ohtoshi R."/>
            <person name="Malay A.D."/>
            <person name="Moran D.A.P."/>
            <person name="Tomita M."/>
            <person name="Numata K."/>
            <person name="Arakawa K."/>
        </authorList>
    </citation>
    <scope>NUCLEOTIDE SEQUENCE</scope>
</reference>
<evidence type="ECO:0000313" key="2">
    <source>
        <dbReference type="Proteomes" id="UP000887116"/>
    </source>
</evidence>
<sequence>MMIRSCMGMQERLYARQSVERRGQLLSRASARLQSHSLDRWKRRQARLADLKQKGHDISTRSAPSFYRNKKWKRKKLTADDKKDNTVFKIHPCALAAMDKSFKNAYFF</sequence>
<dbReference type="EMBL" id="BMAO01005147">
    <property type="protein sequence ID" value="GFQ99428.1"/>
    <property type="molecule type" value="Genomic_DNA"/>
</dbReference>
<keyword evidence="2" id="KW-1185">Reference proteome</keyword>
<name>A0A8X6GAX1_TRICU</name>
<protein>
    <submittedName>
        <fullName evidence="1">Uncharacterized protein</fullName>
    </submittedName>
</protein>